<keyword evidence="3" id="KW-1185">Reference proteome</keyword>
<dbReference type="InterPro" id="IPR000182">
    <property type="entry name" value="GNAT_dom"/>
</dbReference>
<reference evidence="2 3" key="1">
    <citation type="journal article" date="2001" name="J. Bacteriol.">
        <title>Genome sequence and comparative analysis of the solvent-producing bacterium Clostridium acetobutylicum.</title>
        <authorList>
            <person name="Nolling J."/>
            <person name="Breton G."/>
            <person name="Omelchenko M.V."/>
            <person name="Makarova K.S."/>
            <person name="Zeng Q."/>
            <person name="Gibson R."/>
            <person name="Lee H.M."/>
            <person name="Dubois J."/>
            <person name="Qiu D."/>
            <person name="Hitti J."/>
            <person name="Wolf Y.I."/>
            <person name="Tatusov R.L."/>
            <person name="Sabathe F."/>
            <person name="Doucette-Stamm L."/>
            <person name="Soucaille P."/>
            <person name="Daly M.J."/>
            <person name="Bennett G.N."/>
            <person name="Koonin E.V."/>
            <person name="Smith D.R."/>
        </authorList>
    </citation>
    <scope>NUCLEOTIDE SEQUENCE [LARGE SCALE GENOMIC DNA]</scope>
    <source>
        <strain evidence="3">ATCC 824 / DSM 792 / JCM 1419 / LMG 5710 / VKM B-1787</strain>
    </source>
</reference>
<dbReference type="OrthoDB" id="948250at2"/>
<dbReference type="Proteomes" id="UP000000814">
    <property type="component" value="Chromosome"/>
</dbReference>
<dbReference type="InterPro" id="IPR050276">
    <property type="entry name" value="MshD_Acetyltransferase"/>
</dbReference>
<dbReference type="InterPro" id="IPR016181">
    <property type="entry name" value="Acyl_CoA_acyltransferase"/>
</dbReference>
<dbReference type="PROSITE" id="PS51186">
    <property type="entry name" value="GNAT"/>
    <property type="match status" value="1"/>
</dbReference>
<proteinExistence type="predicted"/>
<sequence>MQSESLVIRRAEEGDAYQIIRLVKQVIKESPFFERTPEEFNFTVEDEQEYIKNTELFIVVEVDGKIVGSATLKRSSLSMLRHTALFGITILKEYSGKGIGSLIIKRVFEWAEENAIEKIDLEVFHDNFKAISLYKKFGFIEEGRKKNAIKAEDGYKDLVLMGRFSKA</sequence>
<accession>Q97G03</accession>
<organism evidence="2 3">
    <name type="scientific">Clostridium acetobutylicum (strain ATCC 824 / DSM 792 / JCM 1419 / IAM 19013 / LMG 5710 / NBRC 13948 / NRRL B-527 / VKM B-1787 / 2291 / W)</name>
    <dbReference type="NCBI Taxonomy" id="272562"/>
    <lineage>
        <taxon>Bacteria</taxon>
        <taxon>Bacillati</taxon>
        <taxon>Bacillota</taxon>
        <taxon>Clostridia</taxon>
        <taxon>Eubacteriales</taxon>
        <taxon>Clostridiaceae</taxon>
        <taxon>Clostridium</taxon>
    </lineage>
</organism>
<name>Q97G03_CLOAB</name>
<dbReference type="PANTHER" id="PTHR43617">
    <property type="entry name" value="L-AMINO ACID N-ACETYLTRANSFERASE"/>
    <property type="match status" value="1"/>
</dbReference>
<evidence type="ECO:0000313" key="2">
    <source>
        <dbReference type="EMBL" id="AAK80520.1"/>
    </source>
</evidence>
<dbReference type="CDD" id="cd04301">
    <property type="entry name" value="NAT_SF"/>
    <property type="match status" value="1"/>
</dbReference>
<gene>
    <name evidence="2" type="ordered locus">CA_C2571</name>
</gene>
<dbReference type="SUPFAM" id="SSF55729">
    <property type="entry name" value="Acyl-CoA N-acyltransferases (Nat)"/>
    <property type="match status" value="1"/>
</dbReference>
<dbReference type="EMBL" id="AE001437">
    <property type="protein sequence ID" value="AAK80520.1"/>
    <property type="molecule type" value="Genomic_DNA"/>
</dbReference>
<dbReference type="AlphaFoldDB" id="Q97G03"/>
<dbReference type="GO" id="GO:0016747">
    <property type="term" value="F:acyltransferase activity, transferring groups other than amino-acyl groups"/>
    <property type="evidence" value="ECO:0007669"/>
    <property type="project" value="InterPro"/>
</dbReference>
<dbReference type="RefSeq" id="WP_010965861.1">
    <property type="nucleotide sequence ID" value="NC_003030.1"/>
</dbReference>
<dbReference type="KEGG" id="cac:CA_C2571"/>
<protein>
    <submittedName>
        <fullName evidence="2">Predicted acetyltransferase</fullName>
    </submittedName>
</protein>
<dbReference type="Gene3D" id="3.40.630.30">
    <property type="match status" value="1"/>
</dbReference>
<dbReference type="HOGENOM" id="CLU_013985_19_1_9"/>
<dbReference type="STRING" id="272562.CA_C2571"/>
<dbReference type="Pfam" id="PF00583">
    <property type="entry name" value="Acetyltransf_1"/>
    <property type="match status" value="1"/>
</dbReference>
<feature type="domain" description="N-acetyltransferase" evidence="1">
    <location>
        <begin position="6"/>
        <end position="166"/>
    </location>
</feature>
<dbReference type="PATRIC" id="fig|272562.8.peg.2760"/>
<dbReference type="PANTHER" id="PTHR43617:SF22">
    <property type="entry name" value="L-AMINO ACID N-ACETYLTRANSFERASE AAAT"/>
    <property type="match status" value="1"/>
</dbReference>
<evidence type="ECO:0000313" key="3">
    <source>
        <dbReference type="Proteomes" id="UP000000814"/>
    </source>
</evidence>
<dbReference type="GeneID" id="44999040"/>
<evidence type="ECO:0000259" key="1">
    <source>
        <dbReference type="PROSITE" id="PS51186"/>
    </source>
</evidence>
<dbReference type="PIR" id="E97216">
    <property type="entry name" value="E97216"/>
</dbReference>
<dbReference type="eggNOG" id="COG0456">
    <property type="taxonomic scope" value="Bacteria"/>
</dbReference>